<evidence type="ECO:0000256" key="3">
    <source>
        <dbReference type="ARBA" id="ARBA00023002"/>
    </source>
</evidence>
<evidence type="ECO:0000313" key="7">
    <source>
        <dbReference type="Proteomes" id="UP000316925"/>
    </source>
</evidence>
<dbReference type="InterPro" id="IPR002328">
    <property type="entry name" value="ADH_Zn_CS"/>
</dbReference>
<dbReference type="InterPro" id="IPR050129">
    <property type="entry name" value="Zn_alcohol_dh"/>
</dbReference>
<dbReference type="SUPFAM" id="SSF50129">
    <property type="entry name" value="GroES-like"/>
    <property type="match status" value="1"/>
</dbReference>
<dbReference type="GO" id="GO:0008270">
    <property type="term" value="F:zinc ion binding"/>
    <property type="evidence" value="ECO:0007669"/>
    <property type="project" value="InterPro"/>
</dbReference>
<dbReference type="InterPro" id="IPR013154">
    <property type="entry name" value="ADH-like_N"/>
</dbReference>
<evidence type="ECO:0000256" key="4">
    <source>
        <dbReference type="RuleBase" id="RU361277"/>
    </source>
</evidence>
<feature type="domain" description="Enoyl reductase (ER)" evidence="5">
    <location>
        <begin position="10"/>
        <end position="314"/>
    </location>
</feature>
<dbReference type="Gene3D" id="3.40.50.720">
    <property type="entry name" value="NAD(P)-binding Rossmann-like Domain"/>
    <property type="match status" value="1"/>
</dbReference>
<organism evidence="6 7">
    <name type="scientific">Aerophobetes bacterium</name>
    <dbReference type="NCBI Taxonomy" id="2030807"/>
    <lineage>
        <taxon>Bacteria</taxon>
        <taxon>Candidatus Aerophobota</taxon>
    </lineage>
</organism>
<dbReference type="InterPro" id="IPR020843">
    <property type="entry name" value="ER"/>
</dbReference>
<dbReference type="Proteomes" id="UP000316925">
    <property type="component" value="Unassembled WGS sequence"/>
</dbReference>
<dbReference type="InterPro" id="IPR013149">
    <property type="entry name" value="ADH-like_C"/>
</dbReference>
<dbReference type="PANTHER" id="PTHR43401:SF2">
    <property type="entry name" value="L-THREONINE 3-DEHYDROGENASE"/>
    <property type="match status" value="1"/>
</dbReference>
<keyword evidence="2 4" id="KW-0862">Zinc</keyword>
<sequence length="342" mass="37508">MKAAMFYAPGDVRIEEVELPRVGDKEILVRVKIALTCGTDVKSYRRGYSLFKPPCLFGHEWAGDVVEVGESVSGFKEGMRVVGHNTAPCGRCYYCKKGYHSMCEFLMDNLLLGAYAEYIKVPSAIVEQNLFEIPDEISYKAAALLEPLSCVVYGTDEIGIQLGDSVVINGAGPIGLMFVRLAKLKGARVISCDLSEQRLAVARKIGADETINVSHTKDQVASVQELTEDKRGVDVAIEATGFPKVWEMTILMARKAGKVLLFGGCKAGTTITVGTELLHYSQLTLKGVFHTTPRHVKTAYDLITRRMMPENLLVTDEVPLSETVKALEMHLHQAGIKIAIVP</sequence>
<keyword evidence="3" id="KW-0560">Oxidoreductase</keyword>
<dbReference type="GO" id="GO:0016491">
    <property type="term" value="F:oxidoreductase activity"/>
    <property type="evidence" value="ECO:0007669"/>
    <property type="project" value="UniProtKB-KW"/>
</dbReference>
<proteinExistence type="inferred from homology"/>
<evidence type="ECO:0000259" key="5">
    <source>
        <dbReference type="SMART" id="SM00829"/>
    </source>
</evidence>
<accession>A0A523YKT8</accession>
<dbReference type="EMBL" id="SOIJ01000240">
    <property type="protein sequence ID" value="TET92160.1"/>
    <property type="molecule type" value="Genomic_DNA"/>
</dbReference>
<dbReference type="AlphaFoldDB" id="A0A523YKT8"/>
<dbReference type="PANTHER" id="PTHR43401">
    <property type="entry name" value="L-THREONINE 3-DEHYDROGENASE"/>
    <property type="match status" value="1"/>
</dbReference>
<dbReference type="Pfam" id="PF00107">
    <property type="entry name" value="ADH_zinc_N"/>
    <property type="match status" value="1"/>
</dbReference>
<comment type="cofactor">
    <cofactor evidence="4">
        <name>Zn(2+)</name>
        <dbReference type="ChEBI" id="CHEBI:29105"/>
    </cofactor>
</comment>
<keyword evidence="1 4" id="KW-0479">Metal-binding</keyword>
<dbReference type="Gene3D" id="3.90.180.10">
    <property type="entry name" value="Medium-chain alcohol dehydrogenases, catalytic domain"/>
    <property type="match status" value="1"/>
</dbReference>
<reference evidence="6 7" key="1">
    <citation type="submission" date="2019-03" db="EMBL/GenBank/DDBJ databases">
        <title>Metabolic potential of uncultured bacteria and archaea associated with petroleum seepage in deep-sea sediments.</title>
        <authorList>
            <person name="Dong X."/>
            <person name="Hubert C."/>
        </authorList>
    </citation>
    <scope>NUCLEOTIDE SEQUENCE [LARGE SCALE GENOMIC DNA]</scope>
    <source>
        <strain evidence="6">E29_bin28</strain>
    </source>
</reference>
<name>A0A523YKT8_UNCAE</name>
<evidence type="ECO:0000256" key="2">
    <source>
        <dbReference type="ARBA" id="ARBA00022833"/>
    </source>
</evidence>
<gene>
    <name evidence="6" type="ORF">E3J33_04265</name>
</gene>
<comment type="caution">
    <text evidence="6">The sequence shown here is derived from an EMBL/GenBank/DDBJ whole genome shotgun (WGS) entry which is preliminary data.</text>
</comment>
<dbReference type="SUPFAM" id="SSF51735">
    <property type="entry name" value="NAD(P)-binding Rossmann-fold domains"/>
    <property type="match status" value="1"/>
</dbReference>
<dbReference type="InterPro" id="IPR011032">
    <property type="entry name" value="GroES-like_sf"/>
</dbReference>
<comment type="similarity">
    <text evidence="4">Belongs to the zinc-containing alcohol dehydrogenase family.</text>
</comment>
<dbReference type="InterPro" id="IPR036291">
    <property type="entry name" value="NAD(P)-bd_dom_sf"/>
</dbReference>
<dbReference type="SMART" id="SM00829">
    <property type="entry name" value="PKS_ER"/>
    <property type="match status" value="1"/>
</dbReference>
<dbReference type="PROSITE" id="PS00059">
    <property type="entry name" value="ADH_ZINC"/>
    <property type="match status" value="1"/>
</dbReference>
<protein>
    <submittedName>
        <fullName evidence="6">Alcohol dehydrogenase</fullName>
    </submittedName>
</protein>
<evidence type="ECO:0000256" key="1">
    <source>
        <dbReference type="ARBA" id="ARBA00022723"/>
    </source>
</evidence>
<dbReference type="Pfam" id="PF08240">
    <property type="entry name" value="ADH_N"/>
    <property type="match status" value="1"/>
</dbReference>
<evidence type="ECO:0000313" key="6">
    <source>
        <dbReference type="EMBL" id="TET92160.1"/>
    </source>
</evidence>